<evidence type="ECO:0000313" key="1">
    <source>
        <dbReference type="EMBL" id="EJL68053.1"/>
    </source>
</evidence>
<gene>
    <name evidence="1" type="ORF">PMI13_03933</name>
</gene>
<comment type="caution">
    <text evidence="1">The sequence shown here is derived from an EMBL/GenBank/DDBJ whole genome shotgun (WGS) entry which is preliminary data.</text>
</comment>
<evidence type="ECO:0000313" key="2">
    <source>
        <dbReference type="Proteomes" id="UP000007509"/>
    </source>
</evidence>
<protein>
    <submittedName>
        <fullName evidence="1">Uncharacterized protein</fullName>
    </submittedName>
</protein>
<dbReference type="Proteomes" id="UP000007509">
    <property type="component" value="Unassembled WGS sequence"/>
</dbReference>
<organism evidence="1 2">
    <name type="scientific">Chryseobacterium populi</name>
    <dbReference type="NCBI Taxonomy" id="1144316"/>
    <lineage>
        <taxon>Bacteria</taxon>
        <taxon>Pseudomonadati</taxon>
        <taxon>Bacteroidota</taxon>
        <taxon>Flavobacteriia</taxon>
        <taxon>Flavobacteriales</taxon>
        <taxon>Weeksellaceae</taxon>
        <taxon>Chryseobacterium group</taxon>
        <taxon>Chryseobacterium</taxon>
    </lineage>
</organism>
<sequence>MVCLNKNLLGFENLGDGRSAASIYIDVIREFL</sequence>
<proteinExistence type="predicted"/>
<dbReference type="EMBL" id="AKJY01000110">
    <property type="protein sequence ID" value="EJL68053.1"/>
    <property type="molecule type" value="Genomic_DNA"/>
</dbReference>
<name>J2K4A4_9FLAO</name>
<dbReference type="AlphaFoldDB" id="J2K4A4"/>
<reference evidence="1 2" key="1">
    <citation type="journal article" date="2012" name="J. Bacteriol.">
        <title>Twenty-one genome sequences from Pseudomonas species and 19 genome sequences from diverse bacteria isolated from the rhizosphere and endosphere of Populus deltoides.</title>
        <authorList>
            <person name="Brown S.D."/>
            <person name="Utturkar S.M."/>
            <person name="Klingeman D.M."/>
            <person name="Johnson C.M."/>
            <person name="Martin S.L."/>
            <person name="Land M.L."/>
            <person name="Lu T.Y."/>
            <person name="Schadt C.W."/>
            <person name="Doktycz M.J."/>
            <person name="Pelletier D.A."/>
        </authorList>
    </citation>
    <scope>NUCLEOTIDE SEQUENCE [LARGE SCALE GENOMIC DNA]</scope>
    <source>
        <strain evidence="1 2">CF314</strain>
    </source>
</reference>
<accession>J2K4A4</accession>
<keyword evidence="2" id="KW-1185">Reference proteome</keyword>